<dbReference type="InterPro" id="IPR016185">
    <property type="entry name" value="PreATP-grasp_dom_sf"/>
</dbReference>
<evidence type="ECO:0000256" key="2">
    <source>
        <dbReference type="ARBA" id="ARBA00001946"/>
    </source>
</evidence>
<dbReference type="GO" id="GO:0005524">
    <property type="term" value="F:ATP binding"/>
    <property type="evidence" value="ECO:0007669"/>
    <property type="project" value="UniProtKB-UniRule"/>
</dbReference>
<dbReference type="InterPro" id="IPR050555">
    <property type="entry name" value="Bact_Solute-Bind_Prot2"/>
</dbReference>
<comment type="pathway">
    <text evidence="12">Sulfur metabolism; glutathione biosynthesis; glutathione from L-cysteine and L-glutamate: step 2/2.</text>
</comment>
<dbReference type="AlphaFoldDB" id="A0AAU7X854"/>
<sequence length="766" mass="82424">MSLDVAVQMDHIASIKIRGDSTFALMLEAQARGHRLFHYTAERLGLLNGTLYATVEPVTVRDVEGDHFTLGAPERIDLGRMDVVLMRQDPPFDMHYVTATHLLERIHPKTLVVNDPAHVRNAPEKIFVTEFPDLMPPTLITRDLAEIKAFRAEYKDIVVKPLYGNGGAAVFRVRPEDENFGSLVDLFGTTWREPWVVQQYLPAVRDGDKRIILVDGVFAGAVNRVPAPDDLRSNMVRGGQAAETELSDREREICHRIGPALRERGLIFVGIDVIGGNLTEINVTSPTGIRAVRRLGGPDIAALVWDRIEAPPRAPEHAETEEVRMDALPDAAGTGASPTDGALRRVAGRLRAVAAVFAAFAGLGLTPAAADLRIAIVPPTAGAPFFEQIRDGCAERAKALGSIECLFVEPGVDGRPADQAAVLTGLIEAKIDGIALSPGPQPAVAAAIAAATKAGIAVVTFDADLPNSGRRAFIGTNARDFGRSLGASLKRWKPKGGRFAILSADPKAPNLAERVAGVRDALDAGWTEIPSSPLITTGDFRDAVRVLDATLGAEPTLDAIVSVGAWPMLAVDDWRELVAKYKQRFDQAQVVVVVADALPVQMDLVREGLGHVLVGQRPKDMGSRAVDLLLALSHGKRVPEIVYVGFDTYTRLDLVKPKDEAPKPAETGAPTVLAPTSPATSSAATPAPRQRLPPRRRRTVLRPARRRREPSPRSGRRKAAAPPRATAGATAGDHALSATRRAPRGARPLSFLSPKWLGKSHKSVLM</sequence>
<evidence type="ECO:0000256" key="11">
    <source>
        <dbReference type="ARBA" id="ARBA00023211"/>
    </source>
</evidence>
<reference evidence="15" key="1">
    <citation type="submission" date="2024-06" db="EMBL/GenBank/DDBJ databases">
        <title>Methylostella associata gen. nov., sp. nov., a novel Ancalomicrobiaceae-affiliated facultatively methylotrophic bacteria that feed on methanotrophs of the genus Methylococcus.</title>
        <authorList>
            <person name="Saltykova V."/>
            <person name="Danilova O.V."/>
            <person name="Oshkin I.Y."/>
            <person name="Belova S.E."/>
            <person name="Pimenov N.V."/>
            <person name="Dedysh S.N."/>
        </authorList>
    </citation>
    <scope>NUCLEOTIDE SEQUENCE</scope>
    <source>
        <strain evidence="15">S20</strain>
    </source>
</reference>
<dbReference type="InterPro" id="IPR013815">
    <property type="entry name" value="ATP_grasp_subdomain_1"/>
</dbReference>
<evidence type="ECO:0000256" key="7">
    <source>
        <dbReference type="ARBA" id="ARBA00022723"/>
    </source>
</evidence>
<dbReference type="NCBIfam" id="NF003573">
    <property type="entry name" value="PRK05246.1"/>
    <property type="match status" value="1"/>
</dbReference>
<dbReference type="EMBL" id="CP158568">
    <property type="protein sequence ID" value="XBY43907.1"/>
    <property type="molecule type" value="Genomic_DNA"/>
</dbReference>
<dbReference type="InterPro" id="IPR004218">
    <property type="entry name" value="GSHS_ATP-bd"/>
</dbReference>
<dbReference type="InterPro" id="IPR028082">
    <property type="entry name" value="Peripla_BP_I"/>
</dbReference>
<dbReference type="Gene3D" id="3.40.50.20">
    <property type="match status" value="1"/>
</dbReference>
<dbReference type="Pfam" id="PF13407">
    <property type="entry name" value="Peripla_BP_4"/>
    <property type="match status" value="1"/>
</dbReference>
<dbReference type="GO" id="GO:0030246">
    <property type="term" value="F:carbohydrate binding"/>
    <property type="evidence" value="ECO:0007669"/>
    <property type="project" value="TreeGrafter"/>
</dbReference>
<evidence type="ECO:0000313" key="15">
    <source>
        <dbReference type="EMBL" id="XBY43907.1"/>
    </source>
</evidence>
<dbReference type="Gene3D" id="3.40.50.2300">
    <property type="match status" value="2"/>
</dbReference>
<dbReference type="SUPFAM" id="SSF56059">
    <property type="entry name" value="Glutathione synthetase ATP-binding domain-like"/>
    <property type="match status" value="1"/>
</dbReference>
<dbReference type="GO" id="GO:0030288">
    <property type="term" value="C:outer membrane-bounded periplasmic space"/>
    <property type="evidence" value="ECO:0007669"/>
    <property type="project" value="TreeGrafter"/>
</dbReference>
<evidence type="ECO:0000256" key="5">
    <source>
        <dbReference type="ARBA" id="ARBA00022598"/>
    </source>
</evidence>
<feature type="compositionally biased region" description="Basic residues" evidence="13">
    <location>
        <begin position="692"/>
        <end position="719"/>
    </location>
</feature>
<dbReference type="KEGG" id="mflg:ABS361_17860"/>
<accession>A0AAU7X854</accession>
<feature type="domain" description="ATP-grasp" evidence="14">
    <location>
        <begin position="125"/>
        <end position="309"/>
    </location>
</feature>
<evidence type="ECO:0000256" key="1">
    <source>
        <dbReference type="ARBA" id="ARBA00001936"/>
    </source>
</evidence>
<comment type="cofactor">
    <cofactor evidence="2">
        <name>Mg(2+)</name>
        <dbReference type="ChEBI" id="CHEBI:18420"/>
    </cofactor>
</comment>
<feature type="region of interest" description="Disordered" evidence="13">
    <location>
        <begin position="659"/>
        <end position="766"/>
    </location>
</feature>
<feature type="compositionally biased region" description="Low complexity" evidence="13">
    <location>
        <begin position="674"/>
        <end position="690"/>
    </location>
</feature>
<dbReference type="SUPFAM" id="SSF52440">
    <property type="entry name" value="PreATP-grasp domain"/>
    <property type="match status" value="1"/>
</dbReference>
<evidence type="ECO:0000256" key="9">
    <source>
        <dbReference type="ARBA" id="ARBA00022840"/>
    </source>
</evidence>
<comment type="catalytic activity">
    <reaction evidence="12">
        <text>gamma-L-glutamyl-L-cysteine + glycine + ATP = glutathione + ADP + phosphate + H(+)</text>
        <dbReference type="Rhea" id="RHEA:13557"/>
        <dbReference type="ChEBI" id="CHEBI:15378"/>
        <dbReference type="ChEBI" id="CHEBI:30616"/>
        <dbReference type="ChEBI" id="CHEBI:43474"/>
        <dbReference type="ChEBI" id="CHEBI:57305"/>
        <dbReference type="ChEBI" id="CHEBI:57925"/>
        <dbReference type="ChEBI" id="CHEBI:58173"/>
        <dbReference type="ChEBI" id="CHEBI:456216"/>
        <dbReference type="EC" id="6.3.2.3"/>
    </reaction>
</comment>
<dbReference type="EC" id="6.3.2.3" evidence="12"/>
<name>A0AAU7X854_9HYPH</name>
<evidence type="ECO:0000256" key="6">
    <source>
        <dbReference type="ARBA" id="ARBA00022684"/>
    </source>
</evidence>
<dbReference type="HAMAP" id="MF_00162">
    <property type="entry name" value="GSH_S"/>
    <property type="match status" value="1"/>
</dbReference>
<gene>
    <name evidence="12 15" type="primary">gshB</name>
    <name evidence="15" type="ORF">ABS361_17860</name>
</gene>
<evidence type="ECO:0000256" key="3">
    <source>
        <dbReference type="ARBA" id="ARBA00004418"/>
    </source>
</evidence>
<keyword evidence="10" id="KW-0460">Magnesium</keyword>
<dbReference type="NCBIfam" id="TIGR01380">
    <property type="entry name" value="glut_syn"/>
    <property type="match status" value="1"/>
</dbReference>
<keyword evidence="8 12" id="KW-0547">Nucleotide-binding</keyword>
<evidence type="ECO:0000256" key="13">
    <source>
        <dbReference type="SAM" id="MobiDB-lite"/>
    </source>
</evidence>
<dbReference type="Pfam" id="PF02955">
    <property type="entry name" value="GSH-S_ATP"/>
    <property type="match status" value="1"/>
</dbReference>
<feature type="compositionally biased region" description="Low complexity" evidence="13">
    <location>
        <begin position="720"/>
        <end position="731"/>
    </location>
</feature>
<organism evidence="15">
    <name type="scientific">Methyloraptor flagellatus</name>
    <dbReference type="NCBI Taxonomy" id="3162530"/>
    <lineage>
        <taxon>Bacteria</taxon>
        <taxon>Pseudomonadati</taxon>
        <taxon>Pseudomonadota</taxon>
        <taxon>Alphaproteobacteria</taxon>
        <taxon>Hyphomicrobiales</taxon>
        <taxon>Ancalomicrobiaceae</taxon>
        <taxon>Methyloraptor</taxon>
    </lineage>
</organism>
<keyword evidence="5 12" id="KW-0436">Ligase</keyword>
<dbReference type="Gene3D" id="3.30.470.20">
    <property type="entry name" value="ATP-grasp fold, B domain"/>
    <property type="match status" value="1"/>
</dbReference>
<dbReference type="InterPro" id="IPR006284">
    <property type="entry name" value="Glut_synth_pro"/>
</dbReference>
<dbReference type="GO" id="GO:0046872">
    <property type="term" value="F:metal ion binding"/>
    <property type="evidence" value="ECO:0007669"/>
    <property type="project" value="UniProtKB-KW"/>
</dbReference>
<evidence type="ECO:0000256" key="10">
    <source>
        <dbReference type="ARBA" id="ARBA00022842"/>
    </source>
</evidence>
<dbReference type="InterPro" id="IPR025997">
    <property type="entry name" value="SBP_2_dom"/>
</dbReference>
<dbReference type="InterPro" id="IPR011761">
    <property type="entry name" value="ATP-grasp"/>
</dbReference>
<evidence type="ECO:0000256" key="4">
    <source>
        <dbReference type="ARBA" id="ARBA00007639"/>
    </source>
</evidence>
<keyword evidence="9 12" id="KW-0067">ATP-binding</keyword>
<evidence type="ECO:0000256" key="8">
    <source>
        <dbReference type="ARBA" id="ARBA00022741"/>
    </source>
</evidence>
<comment type="similarity">
    <text evidence="4">Belongs to the bacterial solute-binding protein 2 family.</text>
</comment>
<keyword evidence="7" id="KW-0479">Metal-binding</keyword>
<keyword evidence="6 12" id="KW-0317">Glutathione biosynthesis</keyword>
<dbReference type="PANTHER" id="PTHR30036:SF7">
    <property type="entry name" value="ABC TRANSPORTER PERIPLASMIC-BINDING PROTEIN YPHF"/>
    <property type="match status" value="1"/>
</dbReference>
<dbReference type="Gene3D" id="3.30.1490.20">
    <property type="entry name" value="ATP-grasp fold, A domain"/>
    <property type="match status" value="1"/>
</dbReference>
<dbReference type="InterPro" id="IPR004215">
    <property type="entry name" value="GSHS_N"/>
</dbReference>
<evidence type="ECO:0000256" key="12">
    <source>
        <dbReference type="HAMAP-Rule" id="MF_00162"/>
    </source>
</evidence>
<dbReference type="PANTHER" id="PTHR30036">
    <property type="entry name" value="D-XYLOSE-BINDING PERIPLASMIC PROTEIN"/>
    <property type="match status" value="1"/>
</dbReference>
<comment type="subcellular location">
    <subcellularLocation>
        <location evidence="3">Periplasm</location>
    </subcellularLocation>
</comment>
<dbReference type="Pfam" id="PF02951">
    <property type="entry name" value="GSH-S_N"/>
    <property type="match status" value="1"/>
</dbReference>
<evidence type="ECO:0000259" key="14">
    <source>
        <dbReference type="PROSITE" id="PS50975"/>
    </source>
</evidence>
<proteinExistence type="inferred from homology"/>
<protein>
    <recommendedName>
        <fullName evidence="12">Glutathione synthetase</fullName>
        <ecNumber evidence="12">6.3.2.3</ecNumber>
    </recommendedName>
    <alternativeName>
        <fullName evidence="12">GSH synthetase</fullName>
        <shortName evidence="12">GSH-S</shortName>
        <shortName evidence="12">GSHase</shortName>
    </alternativeName>
    <alternativeName>
        <fullName evidence="12">Glutathione synthase</fullName>
    </alternativeName>
</protein>
<dbReference type="GO" id="GO:0004363">
    <property type="term" value="F:glutathione synthase activity"/>
    <property type="evidence" value="ECO:0007669"/>
    <property type="project" value="UniProtKB-UniRule"/>
</dbReference>
<comment type="similarity">
    <text evidence="12">Belongs to the prokaryotic GSH synthase family.</text>
</comment>
<keyword evidence="11" id="KW-0464">Manganese</keyword>
<comment type="cofactor">
    <cofactor evidence="1">
        <name>Mn(2+)</name>
        <dbReference type="ChEBI" id="CHEBI:29035"/>
    </cofactor>
</comment>
<dbReference type="SUPFAM" id="SSF53822">
    <property type="entry name" value="Periplasmic binding protein-like I"/>
    <property type="match status" value="1"/>
</dbReference>
<dbReference type="PROSITE" id="PS50975">
    <property type="entry name" value="ATP_GRASP"/>
    <property type="match status" value="1"/>
</dbReference>